<accession>A0AAN9R9Q7</accession>
<gene>
    <name evidence="1" type="ORF">VNO80_13051</name>
</gene>
<sequence>MSGALIVVGFVPFGVYGGLRCCFGSVGLQSFGCVQCKTWLVQLFCGVCITEFGVVCGSPSEVHVGSASKSFVRNAHVCNGVEMGCRVYVEVHYIVHPKVLRTVGAVQRLVCYVVQKLGAACGSPSDTTRFKYGRVHMFLDTLGLFERSRSGAN</sequence>
<dbReference type="AlphaFoldDB" id="A0AAN9R9Q7"/>
<dbReference type="Proteomes" id="UP001374584">
    <property type="component" value="Unassembled WGS sequence"/>
</dbReference>
<dbReference type="EMBL" id="JAYMYR010000005">
    <property type="protein sequence ID" value="KAK7364416.1"/>
    <property type="molecule type" value="Genomic_DNA"/>
</dbReference>
<organism evidence="1 2">
    <name type="scientific">Phaseolus coccineus</name>
    <name type="common">Scarlet runner bean</name>
    <name type="synonym">Phaseolus multiflorus</name>
    <dbReference type="NCBI Taxonomy" id="3886"/>
    <lineage>
        <taxon>Eukaryota</taxon>
        <taxon>Viridiplantae</taxon>
        <taxon>Streptophyta</taxon>
        <taxon>Embryophyta</taxon>
        <taxon>Tracheophyta</taxon>
        <taxon>Spermatophyta</taxon>
        <taxon>Magnoliopsida</taxon>
        <taxon>eudicotyledons</taxon>
        <taxon>Gunneridae</taxon>
        <taxon>Pentapetalae</taxon>
        <taxon>rosids</taxon>
        <taxon>fabids</taxon>
        <taxon>Fabales</taxon>
        <taxon>Fabaceae</taxon>
        <taxon>Papilionoideae</taxon>
        <taxon>50 kb inversion clade</taxon>
        <taxon>NPAAA clade</taxon>
        <taxon>indigoferoid/millettioid clade</taxon>
        <taxon>Phaseoleae</taxon>
        <taxon>Phaseolus</taxon>
    </lineage>
</organism>
<proteinExistence type="predicted"/>
<comment type="caution">
    <text evidence="1">The sequence shown here is derived from an EMBL/GenBank/DDBJ whole genome shotgun (WGS) entry which is preliminary data.</text>
</comment>
<name>A0AAN9R9Q7_PHACN</name>
<protein>
    <submittedName>
        <fullName evidence="1">Uncharacterized protein</fullName>
    </submittedName>
</protein>
<reference evidence="1 2" key="1">
    <citation type="submission" date="2024-01" db="EMBL/GenBank/DDBJ databases">
        <title>The genomes of 5 underutilized Papilionoideae crops provide insights into root nodulation and disease resistanc.</title>
        <authorList>
            <person name="Jiang F."/>
        </authorList>
    </citation>
    <scope>NUCLEOTIDE SEQUENCE [LARGE SCALE GENOMIC DNA]</scope>
    <source>
        <strain evidence="1">JINMINGXINNONG_FW02</strain>
        <tissue evidence="1">Leaves</tissue>
    </source>
</reference>
<evidence type="ECO:0000313" key="1">
    <source>
        <dbReference type="EMBL" id="KAK7364416.1"/>
    </source>
</evidence>
<keyword evidence="2" id="KW-1185">Reference proteome</keyword>
<evidence type="ECO:0000313" key="2">
    <source>
        <dbReference type="Proteomes" id="UP001374584"/>
    </source>
</evidence>